<feature type="compositionally biased region" description="Basic and acidic residues" evidence="17">
    <location>
        <begin position="408"/>
        <end position="419"/>
    </location>
</feature>
<dbReference type="Gene3D" id="3.40.50.2300">
    <property type="match status" value="1"/>
</dbReference>
<feature type="domain" description="Response regulatory" evidence="19">
    <location>
        <begin position="3"/>
        <end position="117"/>
    </location>
</feature>
<evidence type="ECO:0000256" key="3">
    <source>
        <dbReference type="ARBA" id="ARBA00022490"/>
    </source>
</evidence>
<name>A0ABX5XTC6_9BACT</name>
<evidence type="ECO:0000256" key="9">
    <source>
        <dbReference type="ARBA" id="ARBA00023015"/>
    </source>
</evidence>
<dbReference type="InterPro" id="IPR058031">
    <property type="entry name" value="AAA_lid_NorR"/>
</dbReference>
<dbReference type="InterPro" id="IPR002197">
    <property type="entry name" value="HTH_Fis"/>
</dbReference>
<organism evidence="20 21">
    <name type="scientific">Stieleria magnilauensis</name>
    <dbReference type="NCBI Taxonomy" id="2527963"/>
    <lineage>
        <taxon>Bacteria</taxon>
        <taxon>Pseudomonadati</taxon>
        <taxon>Planctomycetota</taxon>
        <taxon>Planctomycetia</taxon>
        <taxon>Pirellulales</taxon>
        <taxon>Pirellulaceae</taxon>
        <taxon>Stieleria</taxon>
    </lineage>
</organism>
<evidence type="ECO:0000259" key="18">
    <source>
        <dbReference type="PROSITE" id="PS50045"/>
    </source>
</evidence>
<feature type="region of interest" description="Disordered" evidence="17">
    <location>
        <begin position="392"/>
        <end position="419"/>
    </location>
</feature>
<dbReference type="InterPro" id="IPR001789">
    <property type="entry name" value="Sig_transdc_resp-reg_receiver"/>
</dbReference>
<dbReference type="SUPFAM" id="SSF46689">
    <property type="entry name" value="Homeodomain-like"/>
    <property type="match status" value="1"/>
</dbReference>
<dbReference type="InterPro" id="IPR025662">
    <property type="entry name" value="Sigma_54_int_dom_ATP-bd_1"/>
</dbReference>
<protein>
    <recommendedName>
        <fullName evidence="2">DNA-binding transcriptional regulator NtrC</fullName>
    </recommendedName>
    <alternativeName>
        <fullName evidence="14">Nitrogen regulation protein NR(I)</fullName>
    </alternativeName>
    <alternativeName>
        <fullName evidence="15">Nitrogen regulator I</fullName>
    </alternativeName>
</protein>
<dbReference type="SMART" id="SM00448">
    <property type="entry name" value="REC"/>
    <property type="match status" value="1"/>
</dbReference>
<dbReference type="PANTHER" id="PTHR32071:SF95">
    <property type="entry name" value="DNA-BINDING TRANSCRIPTIONAL REGULATOR NTRC"/>
    <property type="match status" value="1"/>
</dbReference>
<keyword evidence="13" id="KW-0535">Nitrogen fixation</keyword>
<dbReference type="RefSeq" id="WP_145214446.1">
    <property type="nucleotide sequence ID" value="NZ_CP036432.1"/>
</dbReference>
<keyword evidence="10" id="KW-0238">DNA-binding</keyword>
<dbReference type="Gene3D" id="3.40.50.300">
    <property type="entry name" value="P-loop containing nucleotide triphosphate hydrolases"/>
    <property type="match status" value="1"/>
</dbReference>
<evidence type="ECO:0000256" key="11">
    <source>
        <dbReference type="ARBA" id="ARBA00023159"/>
    </source>
</evidence>
<keyword evidence="5 16" id="KW-0597">Phosphoprotein</keyword>
<keyword evidence="6" id="KW-0547">Nucleotide-binding</keyword>
<dbReference type="PROSITE" id="PS50110">
    <property type="entry name" value="RESPONSE_REGULATORY"/>
    <property type="match status" value="1"/>
</dbReference>
<gene>
    <name evidence="20" type="primary">glnG_2</name>
    <name evidence="20" type="ORF">TBK1r_41130</name>
</gene>
<evidence type="ECO:0000256" key="6">
    <source>
        <dbReference type="ARBA" id="ARBA00022741"/>
    </source>
</evidence>
<keyword evidence="7" id="KW-0067">ATP-binding</keyword>
<evidence type="ECO:0000313" key="20">
    <source>
        <dbReference type="EMBL" id="QDV85159.1"/>
    </source>
</evidence>
<dbReference type="Proteomes" id="UP000318081">
    <property type="component" value="Chromosome"/>
</dbReference>
<evidence type="ECO:0000256" key="1">
    <source>
        <dbReference type="ARBA" id="ARBA00004496"/>
    </source>
</evidence>
<evidence type="ECO:0000256" key="13">
    <source>
        <dbReference type="ARBA" id="ARBA00023231"/>
    </source>
</evidence>
<dbReference type="SUPFAM" id="SSF52540">
    <property type="entry name" value="P-loop containing nucleoside triphosphate hydrolases"/>
    <property type="match status" value="1"/>
</dbReference>
<dbReference type="PANTHER" id="PTHR32071">
    <property type="entry name" value="TRANSCRIPTIONAL REGULATORY PROTEIN"/>
    <property type="match status" value="1"/>
</dbReference>
<dbReference type="InterPro" id="IPR011006">
    <property type="entry name" value="CheY-like_superfamily"/>
</dbReference>
<dbReference type="Gene3D" id="1.10.8.60">
    <property type="match status" value="1"/>
</dbReference>
<feature type="modified residue" description="4-aspartylphosphate" evidence="16">
    <location>
        <position position="52"/>
    </location>
</feature>
<dbReference type="InterPro" id="IPR027417">
    <property type="entry name" value="P-loop_NTPase"/>
</dbReference>
<dbReference type="Pfam" id="PF25601">
    <property type="entry name" value="AAA_lid_14"/>
    <property type="match status" value="1"/>
</dbReference>
<dbReference type="Pfam" id="PF02954">
    <property type="entry name" value="HTH_8"/>
    <property type="match status" value="1"/>
</dbReference>
<dbReference type="Gene3D" id="1.10.10.60">
    <property type="entry name" value="Homeodomain-like"/>
    <property type="match status" value="1"/>
</dbReference>
<accession>A0ABX5XTC6</accession>
<dbReference type="PRINTS" id="PR01590">
    <property type="entry name" value="HTHFIS"/>
</dbReference>
<feature type="domain" description="Sigma-54 factor interaction" evidence="18">
    <location>
        <begin position="145"/>
        <end position="374"/>
    </location>
</feature>
<evidence type="ECO:0000256" key="10">
    <source>
        <dbReference type="ARBA" id="ARBA00023125"/>
    </source>
</evidence>
<dbReference type="CDD" id="cd00009">
    <property type="entry name" value="AAA"/>
    <property type="match status" value="1"/>
</dbReference>
<evidence type="ECO:0000313" key="21">
    <source>
        <dbReference type="Proteomes" id="UP000318081"/>
    </source>
</evidence>
<dbReference type="Pfam" id="PF00072">
    <property type="entry name" value="Response_reg"/>
    <property type="match status" value="1"/>
</dbReference>
<evidence type="ECO:0000256" key="8">
    <source>
        <dbReference type="ARBA" id="ARBA00023012"/>
    </source>
</evidence>
<evidence type="ECO:0000259" key="19">
    <source>
        <dbReference type="PROSITE" id="PS50110"/>
    </source>
</evidence>
<dbReference type="SMART" id="SM00382">
    <property type="entry name" value="AAA"/>
    <property type="match status" value="1"/>
</dbReference>
<keyword evidence="12" id="KW-0804">Transcription</keyword>
<keyword evidence="4" id="KW-0678">Repressor</keyword>
<evidence type="ECO:0000256" key="14">
    <source>
        <dbReference type="ARBA" id="ARBA00029881"/>
    </source>
</evidence>
<dbReference type="InterPro" id="IPR002078">
    <property type="entry name" value="Sigma_54_int"/>
</dbReference>
<dbReference type="Pfam" id="PF00158">
    <property type="entry name" value="Sigma54_activat"/>
    <property type="match status" value="1"/>
</dbReference>
<evidence type="ECO:0000256" key="4">
    <source>
        <dbReference type="ARBA" id="ARBA00022491"/>
    </source>
</evidence>
<evidence type="ECO:0000256" key="15">
    <source>
        <dbReference type="ARBA" id="ARBA00031910"/>
    </source>
</evidence>
<dbReference type="CDD" id="cd00156">
    <property type="entry name" value="REC"/>
    <property type="match status" value="1"/>
</dbReference>
<keyword evidence="21" id="KW-1185">Reference proteome</keyword>
<sequence>MTNILVIDDDEMVGQLIAAALRKLDFDVHCADTAEEGLAAIQSKKPDALFLDVRLPDMSGLELTESIHKLDPKLPIVFITVSDDSNVAIEAMTVGAYDFLLKPLDMAQVQQVASKAIQARRMMQVPVRMIAGDDDAAYEADQDSMIGRSAPMLEVYKDVGRVAKQDVTVLICGESGTGKELVARAIYQHSHRAGEPFLAVNCAALSETLLESELFGHEKGAFTGADRRRIGKFEQCDGGTLFLDEVGDMSPSVQGKVLRLLQEQAFERVGGRETIRTDVRIICATNRDFEQMIDDGEFRLDLYHRLNGYRIDLPPLRDREEDVPRLIEYLVLRYSREAGKEMQGIAPEAMALLQSHSWPGNIREMQSVIRKAVLKATGPVLVPETLPGAWLASEADQNPKQAERRHRAGDATKDSDRFANVHAGLPETDATRNLATFVDQRRQAESTNLYAETLEMMERYLVARVLEESDGNQSKAASDLGISRGSLRKKIRELGLSVEHRVSSDGDGMGDQHE</sequence>
<proteinExistence type="predicted"/>
<evidence type="ECO:0000256" key="5">
    <source>
        <dbReference type="ARBA" id="ARBA00022553"/>
    </source>
</evidence>
<evidence type="ECO:0000256" key="2">
    <source>
        <dbReference type="ARBA" id="ARBA00019059"/>
    </source>
</evidence>
<keyword evidence="3" id="KW-0963">Cytoplasm</keyword>
<dbReference type="PROSITE" id="PS50045">
    <property type="entry name" value="SIGMA54_INTERACT_4"/>
    <property type="match status" value="1"/>
</dbReference>
<keyword evidence="11" id="KW-0010">Activator</keyword>
<dbReference type="InterPro" id="IPR003593">
    <property type="entry name" value="AAA+_ATPase"/>
</dbReference>
<evidence type="ECO:0000256" key="16">
    <source>
        <dbReference type="PROSITE-ProRule" id="PRU00169"/>
    </source>
</evidence>
<dbReference type="PROSITE" id="PS00675">
    <property type="entry name" value="SIGMA54_INTERACT_1"/>
    <property type="match status" value="1"/>
</dbReference>
<comment type="subcellular location">
    <subcellularLocation>
        <location evidence="1">Cytoplasm</location>
    </subcellularLocation>
</comment>
<evidence type="ECO:0000256" key="7">
    <source>
        <dbReference type="ARBA" id="ARBA00022840"/>
    </source>
</evidence>
<evidence type="ECO:0000256" key="12">
    <source>
        <dbReference type="ARBA" id="ARBA00023163"/>
    </source>
</evidence>
<reference evidence="20 21" key="1">
    <citation type="submission" date="2019-02" db="EMBL/GenBank/DDBJ databases">
        <title>Deep-cultivation of Planctomycetes and their phenomic and genomic characterization uncovers novel biology.</title>
        <authorList>
            <person name="Wiegand S."/>
            <person name="Jogler M."/>
            <person name="Boedeker C."/>
            <person name="Pinto D."/>
            <person name="Vollmers J."/>
            <person name="Rivas-Marin E."/>
            <person name="Kohn T."/>
            <person name="Peeters S.H."/>
            <person name="Heuer A."/>
            <person name="Rast P."/>
            <person name="Oberbeckmann S."/>
            <person name="Bunk B."/>
            <person name="Jeske O."/>
            <person name="Meyerdierks A."/>
            <person name="Storesund J.E."/>
            <person name="Kallscheuer N."/>
            <person name="Luecker S."/>
            <person name="Lage O.M."/>
            <person name="Pohl T."/>
            <person name="Merkel B.J."/>
            <person name="Hornburger P."/>
            <person name="Mueller R.-W."/>
            <person name="Bruemmer F."/>
            <person name="Labrenz M."/>
            <person name="Spormann A.M."/>
            <person name="Op den Camp H."/>
            <person name="Overmann J."/>
            <person name="Amann R."/>
            <person name="Jetten M.S.M."/>
            <person name="Mascher T."/>
            <person name="Medema M.H."/>
            <person name="Devos D.P."/>
            <person name="Kaster A.-K."/>
            <person name="Ovreas L."/>
            <person name="Rohde M."/>
            <person name="Galperin M.Y."/>
            <person name="Jogler C."/>
        </authorList>
    </citation>
    <scope>NUCLEOTIDE SEQUENCE [LARGE SCALE GENOMIC DNA]</scope>
    <source>
        <strain evidence="20 21">TBK1r</strain>
    </source>
</reference>
<keyword evidence="8" id="KW-0902">Two-component regulatory system</keyword>
<dbReference type="InterPro" id="IPR009057">
    <property type="entry name" value="Homeodomain-like_sf"/>
</dbReference>
<evidence type="ECO:0000256" key="17">
    <source>
        <dbReference type="SAM" id="MobiDB-lite"/>
    </source>
</evidence>
<dbReference type="EMBL" id="CP036432">
    <property type="protein sequence ID" value="QDV85159.1"/>
    <property type="molecule type" value="Genomic_DNA"/>
</dbReference>
<keyword evidence="9" id="KW-0805">Transcription regulation</keyword>
<dbReference type="SUPFAM" id="SSF52172">
    <property type="entry name" value="CheY-like"/>
    <property type="match status" value="1"/>
</dbReference>